<organism evidence="2 3">
    <name type="scientific">Actinocorallia aurantiaca</name>
    <dbReference type="NCBI Taxonomy" id="46204"/>
    <lineage>
        <taxon>Bacteria</taxon>
        <taxon>Bacillati</taxon>
        <taxon>Actinomycetota</taxon>
        <taxon>Actinomycetes</taxon>
        <taxon>Streptosporangiales</taxon>
        <taxon>Thermomonosporaceae</taxon>
        <taxon>Actinocorallia</taxon>
    </lineage>
</organism>
<dbReference type="Pfam" id="PF09995">
    <property type="entry name" value="MPAB_Lcp_cat"/>
    <property type="match status" value="1"/>
</dbReference>
<gene>
    <name evidence="2" type="ORF">GCM10010439_43180</name>
</gene>
<dbReference type="PANTHER" id="PTHR36151:SF3">
    <property type="entry name" value="ER-BOUND OXYGENASE MPAB_MPAB'_RUBBER OXYGENASE CATALYTIC DOMAIN-CONTAINING PROTEIN"/>
    <property type="match status" value="1"/>
</dbReference>
<name>A0ABN3UD67_9ACTN</name>
<comment type="caution">
    <text evidence="2">The sequence shown here is derived from an EMBL/GenBank/DDBJ whole genome shotgun (WGS) entry which is preliminary data.</text>
</comment>
<sequence length="288" mass="33195">MTSAVAPTPPEQRKTFQDEPIPKVARDTLNWFSIALAMSNVLMQLSNIKVGYGVAESKVESGRLDKHPIKRGRTTLTFLAIASNGTAAEREYLRKEVNRAHRQVHSAPGAPVRYNAFSPDLQLWVAACLYKGAVDLAEALDLPLSRQDWEDFYHHSARFATTLQVPQEMWPADREAFEEYWNDSVKKLELDDYAREFLHDLANMAFLPTPLRQTVGPVIFFLSAGFLPQEFRDLLGMKWNRRQQFLLNRVVRTAAAVNRFMPAVLREFPFNLFLWDFRRRMRRGLPVV</sequence>
<dbReference type="PANTHER" id="PTHR36151">
    <property type="entry name" value="BLR2777 PROTEIN"/>
    <property type="match status" value="1"/>
</dbReference>
<feature type="domain" description="ER-bound oxygenase mpaB/mpaB'/Rubber oxygenase catalytic" evidence="1">
    <location>
        <begin position="32"/>
        <end position="255"/>
    </location>
</feature>
<dbReference type="Proteomes" id="UP001501842">
    <property type="component" value="Unassembled WGS sequence"/>
</dbReference>
<proteinExistence type="predicted"/>
<reference evidence="2 3" key="1">
    <citation type="journal article" date="2019" name="Int. J. Syst. Evol. Microbiol.">
        <title>The Global Catalogue of Microorganisms (GCM) 10K type strain sequencing project: providing services to taxonomists for standard genome sequencing and annotation.</title>
        <authorList>
            <consortium name="The Broad Institute Genomics Platform"/>
            <consortium name="The Broad Institute Genome Sequencing Center for Infectious Disease"/>
            <person name="Wu L."/>
            <person name="Ma J."/>
        </authorList>
    </citation>
    <scope>NUCLEOTIDE SEQUENCE [LARGE SCALE GENOMIC DNA]</scope>
    <source>
        <strain evidence="2 3">JCM 8201</strain>
    </source>
</reference>
<keyword evidence="3" id="KW-1185">Reference proteome</keyword>
<dbReference type="InterPro" id="IPR018713">
    <property type="entry name" value="MPAB/Lcp_cat_dom"/>
</dbReference>
<evidence type="ECO:0000313" key="3">
    <source>
        <dbReference type="Proteomes" id="UP001501842"/>
    </source>
</evidence>
<evidence type="ECO:0000313" key="2">
    <source>
        <dbReference type="EMBL" id="GAA2730360.1"/>
    </source>
</evidence>
<accession>A0ABN3UD67</accession>
<dbReference type="EMBL" id="BAAATZ010000018">
    <property type="protein sequence ID" value="GAA2730360.1"/>
    <property type="molecule type" value="Genomic_DNA"/>
</dbReference>
<dbReference type="RefSeq" id="WP_344452405.1">
    <property type="nucleotide sequence ID" value="NZ_BAAATZ010000018.1"/>
</dbReference>
<protein>
    <submittedName>
        <fullName evidence="2">Oxygenase MpaB family protein</fullName>
    </submittedName>
</protein>
<evidence type="ECO:0000259" key="1">
    <source>
        <dbReference type="Pfam" id="PF09995"/>
    </source>
</evidence>